<dbReference type="EMBL" id="LAZR01046091">
    <property type="protein sequence ID" value="KKK97346.1"/>
    <property type="molecule type" value="Genomic_DNA"/>
</dbReference>
<feature type="non-terminal residue" evidence="1">
    <location>
        <position position="1"/>
    </location>
</feature>
<protein>
    <recommendedName>
        <fullName evidence="2">Zn-dependent metallo-hydrolase RNA specificity domain-containing protein</fullName>
    </recommendedName>
</protein>
<sequence length="45" mass="5438">PGIHIREMINKINPKRIFPIHTEKPELFKYENAETNIIKGQRYFI</sequence>
<dbReference type="AlphaFoldDB" id="A0A0F9CL37"/>
<proteinExistence type="predicted"/>
<evidence type="ECO:0000313" key="1">
    <source>
        <dbReference type="EMBL" id="KKK97346.1"/>
    </source>
</evidence>
<accession>A0A0F9CL37</accession>
<comment type="caution">
    <text evidence="1">The sequence shown here is derived from an EMBL/GenBank/DDBJ whole genome shotgun (WGS) entry which is preliminary data.</text>
</comment>
<organism evidence="1">
    <name type="scientific">marine sediment metagenome</name>
    <dbReference type="NCBI Taxonomy" id="412755"/>
    <lineage>
        <taxon>unclassified sequences</taxon>
        <taxon>metagenomes</taxon>
        <taxon>ecological metagenomes</taxon>
    </lineage>
</organism>
<gene>
    <name evidence="1" type="ORF">LCGC14_2653640</name>
</gene>
<evidence type="ECO:0008006" key="2">
    <source>
        <dbReference type="Google" id="ProtNLM"/>
    </source>
</evidence>
<name>A0A0F9CL37_9ZZZZ</name>
<reference evidence="1" key="1">
    <citation type="journal article" date="2015" name="Nature">
        <title>Complex archaea that bridge the gap between prokaryotes and eukaryotes.</title>
        <authorList>
            <person name="Spang A."/>
            <person name="Saw J.H."/>
            <person name="Jorgensen S.L."/>
            <person name="Zaremba-Niedzwiedzka K."/>
            <person name="Martijn J."/>
            <person name="Lind A.E."/>
            <person name="van Eijk R."/>
            <person name="Schleper C."/>
            <person name="Guy L."/>
            <person name="Ettema T.J."/>
        </authorList>
    </citation>
    <scope>NUCLEOTIDE SEQUENCE</scope>
</reference>